<gene>
    <name evidence="1" type="ORF">J7I44_16620</name>
</gene>
<sequence>MTDYTQVWQCIGCGRIEAPQPCIGVCKDRKVFMVGRDEHERVLAENHALRARLESAHAMLLRFGQARPREGQWESAWNALQPQLREALAVLAATEPQVPARAPGEPAAVRA</sequence>
<evidence type="ECO:0000313" key="2">
    <source>
        <dbReference type="Proteomes" id="UP000823790"/>
    </source>
</evidence>
<dbReference type="Proteomes" id="UP000823790">
    <property type="component" value="Unassembled WGS sequence"/>
</dbReference>
<evidence type="ECO:0000313" key="1">
    <source>
        <dbReference type="EMBL" id="MBP1475924.1"/>
    </source>
</evidence>
<proteinExistence type="predicted"/>
<organism evidence="1 2">
    <name type="scientific">Frateuria flava</name>
    <dbReference type="NCBI Taxonomy" id="2821489"/>
    <lineage>
        <taxon>Bacteria</taxon>
        <taxon>Pseudomonadati</taxon>
        <taxon>Pseudomonadota</taxon>
        <taxon>Gammaproteobacteria</taxon>
        <taxon>Lysobacterales</taxon>
        <taxon>Rhodanobacteraceae</taxon>
        <taxon>Frateuria</taxon>
    </lineage>
</organism>
<keyword evidence="2" id="KW-1185">Reference proteome</keyword>
<dbReference type="EMBL" id="JAGJRS010000034">
    <property type="protein sequence ID" value="MBP1475924.1"/>
    <property type="molecule type" value="Genomic_DNA"/>
</dbReference>
<comment type="caution">
    <text evidence="1">The sequence shown here is derived from an EMBL/GenBank/DDBJ whole genome shotgun (WGS) entry which is preliminary data.</text>
</comment>
<dbReference type="RefSeq" id="WP_209623293.1">
    <property type="nucleotide sequence ID" value="NZ_JAGJRS010000034.1"/>
</dbReference>
<reference evidence="1 2" key="1">
    <citation type="submission" date="2021-04" db="EMBL/GenBank/DDBJ databases">
        <authorList>
            <person name="Huq M.A."/>
        </authorList>
    </citation>
    <scope>NUCLEOTIDE SEQUENCE [LARGE SCALE GENOMIC DNA]</scope>
    <source>
        <strain evidence="1 2">MAH-13</strain>
    </source>
</reference>
<accession>A0ABS4DS92</accession>
<protein>
    <submittedName>
        <fullName evidence="1">Uncharacterized protein</fullName>
    </submittedName>
</protein>
<name>A0ABS4DS92_9GAMM</name>